<dbReference type="InterPro" id="IPR008967">
    <property type="entry name" value="p53-like_TF_DNA-bd_sf"/>
</dbReference>
<dbReference type="EMBL" id="KB098747">
    <property type="protein sequence ID" value="ELK38581.1"/>
    <property type="molecule type" value="Genomic_DNA"/>
</dbReference>
<dbReference type="GO" id="GO:0000978">
    <property type="term" value="F:RNA polymerase II cis-regulatory region sequence-specific DNA binding"/>
    <property type="evidence" value="ECO:0007669"/>
    <property type="project" value="TreeGrafter"/>
</dbReference>
<evidence type="ECO:0000256" key="4">
    <source>
        <dbReference type="ARBA" id="ARBA00022703"/>
    </source>
</evidence>
<sequence length="403" mass="43440">MSGPTAPDEGTTFENLWNSLPHSTYFDLPQASQGSSEGVRPDSTYFDLPQASQGSNEGACGAEAGMDFHLPGMAASSVMVGTEFTTILYNFMCNSSCVGGMNRRPILVRGRENFEILMKVKESLELMELVPQQVVDSYRQQQQLLQRPSHLQPPSYGPVLSPVNKPHGGVSKLPSVNQLVGQPPPHSSAAGPNLGPMGPGILNSHGHALPANGEMNGSHGSQPMVSGSHCTPPPSYHADPSLVSFLTGLGCPNCIERFTSHGVHSIYQLQNLTLEFSNLREEKKQKEVMGLIEKDNLLLRQASGDCPFARPQLERLRNKVIQAAFSTPGIRSFASEISDNDILEALQVGPLRCSRAGERPGGRWWPCWSRRVSVLGRGLSRQKGPGLPGAAGVLSLRLGCSQL</sequence>
<protein>
    <submittedName>
        <fullName evidence="12">Tumor protein p73</fullName>
    </submittedName>
</protein>
<evidence type="ECO:0000256" key="2">
    <source>
        <dbReference type="ARBA" id="ARBA00004240"/>
    </source>
</evidence>
<dbReference type="GO" id="GO:0046872">
    <property type="term" value="F:metal ion binding"/>
    <property type="evidence" value="ECO:0007669"/>
    <property type="project" value="UniProtKB-KW"/>
</dbReference>
<dbReference type="Pfam" id="PF07710">
    <property type="entry name" value="P53_tetramer"/>
    <property type="match status" value="1"/>
</dbReference>
<dbReference type="PROSITE" id="PS00348">
    <property type="entry name" value="P53"/>
    <property type="match status" value="1"/>
</dbReference>
<name>L5MJN5_MYODS</name>
<dbReference type="AlphaFoldDB" id="L5MJN5"/>
<dbReference type="PRINTS" id="PR00386">
    <property type="entry name" value="P53SUPPRESSR"/>
</dbReference>
<evidence type="ECO:0000256" key="3">
    <source>
        <dbReference type="ARBA" id="ARBA00004300"/>
    </source>
</evidence>
<keyword evidence="7" id="KW-0804">Transcription</keyword>
<evidence type="ECO:0000313" key="12">
    <source>
        <dbReference type="EMBL" id="ELK38581.1"/>
    </source>
</evidence>
<feature type="binding site" evidence="9">
    <location>
        <position position="97"/>
    </location>
    <ligand>
        <name>Zn(2+)</name>
        <dbReference type="ChEBI" id="CHEBI:29105"/>
    </ligand>
</feature>
<keyword evidence="9" id="KW-0479">Metal-binding</keyword>
<dbReference type="SUPFAM" id="SSF47769">
    <property type="entry name" value="SAM/Pointed domain"/>
    <property type="match status" value="1"/>
</dbReference>
<dbReference type="Gene3D" id="2.60.40.720">
    <property type="match status" value="1"/>
</dbReference>
<dbReference type="Gene3D" id="4.10.170.10">
    <property type="entry name" value="p53-like tetramerisation domain"/>
    <property type="match status" value="1"/>
</dbReference>
<evidence type="ECO:0000256" key="9">
    <source>
        <dbReference type="PIRSR" id="PIRSR602117-1"/>
    </source>
</evidence>
<reference evidence="13" key="1">
    <citation type="journal article" date="2013" name="Science">
        <title>Comparative analysis of bat genomes provides insight into the evolution of flight and immunity.</title>
        <authorList>
            <person name="Zhang G."/>
            <person name="Cowled C."/>
            <person name="Shi Z."/>
            <person name="Huang Z."/>
            <person name="Bishop-Lilly K.A."/>
            <person name="Fang X."/>
            <person name="Wynne J.W."/>
            <person name="Xiong Z."/>
            <person name="Baker M.L."/>
            <person name="Zhao W."/>
            <person name="Tachedjian M."/>
            <person name="Zhu Y."/>
            <person name="Zhou P."/>
            <person name="Jiang X."/>
            <person name="Ng J."/>
            <person name="Yang L."/>
            <person name="Wu L."/>
            <person name="Xiao J."/>
            <person name="Feng Y."/>
            <person name="Chen Y."/>
            <person name="Sun X."/>
            <person name="Zhang Y."/>
            <person name="Marsh G.A."/>
            <person name="Crameri G."/>
            <person name="Broder C.C."/>
            <person name="Frey K.G."/>
            <person name="Wang L.F."/>
            <person name="Wang J."/>
        </authorList>
    </citation>
    <scope>NUCLEOTIDE SEQUENCE [LARGE SCALE GENOMIC DNA]</scope>
</reference>
<dbReference type="InterPro" id="IPR036674">
    <property type="entry name" value="p53_tetramer_sf"/>
</dbReference>
<dbReference type="InterPro" id="IPR012346">
    <property type="entry name" value="p53/RUNT-type_TF_DNA-bd_sf"/>
</dbReference>
<keyword evidence="6" id="KW-0805">Transcription regulation</keyword>
<evidence type="ECO:0000259" key="11">
    <source>
        <dbReference type="Pfam" id="PF07710"/>
    </source>
</evidence>
<keyword evidence="13" id="KW-1185">Reference proteome</keyword>
<keyword evidence="4" id="KW-0053">Apoptosis</keyword>
<dbReference type="Gene3D" id="1.10.150.50">
    <property type="entry name" value="Transcription Factor, Ets-1"/>
    <property type="match status" value="1"/>
</dbReference>
<dbReference type="GO" id="GO:0051262">
    <property type="term" value="P:protein tetramerization"/>
    <property type="evidence" value="ECO:0007669"/>
    <property type="project" value="InterPro"/>
</dbReference>
<feature type="domain" description="p53 tetramerisation" evidence="11">
    <location>
        <begin position="107"/>
        <end position="133"/>
    </location>
</feature>
<evidence type="ECO:0000256" key="10">
    <source>
        <dbReference type="SAM" id="MobiDB-lite"/>
    </source>
</evidence>
<evidence type="ECO:0000256" key="1">
    <source>
        <dbReference type="ARBA" id="ARBA00004123"/>
    </source>
</evidence>
<comment type="cofactor">
    <cofactor evidence="9">
        <name>Zn(2+)</name>
        <dbReference type="ChEBI" id="CHEBI:29105"/>
    </cofactor>
    <text evidence="9">Binds 1 zinc ion per subunit.</text>
</comment>
<evidence type="ECO:0000256" key="8">
    <source>
        <dbReference type="ARBA" id="ARBA00023242"/>
    </source>
</evidence>
<keyword evidence="9" id="KW-0862">Zinc</keyword>
<dbReference type="InterPro" id="IPR010991">
    <property type="entry name" value="p53_tetrameristn"/>
</dbReference>
<dbReference type="GO" id="GO:0006915">
    <property type="term" value="P:apoptotic process"/>
    <property type="evidence" value="ECO:0007669"/>
    <property type="project" value="UniProtKB-KW"/>
</dbReference>
<dbReference type="SUPFAM" id="SSF49417">
    <property type="entry name" value="p53-like transcription factors"/>
    <property type="match status" value="1"/>
</dbReference>
<dbReference type="GO" id="GO:0005783">
    <property type="term" value="C:endoplasmic reticulum"/>
    <property type="evidence" value="ECO:0007669"/>
    <property type="project" value="UniProtKB-SubCell"/>
</dbReference>
<evidence type="ECO:0000313" key="13">
    <source>
        <dbReference type="Proteomes" id="UP000010556"/>
    </source>
</evidence>
<proteinExistence type="predicted"/>
<dbReference type="PANTHER" id="PTHR11447">
    <property type="entry name" value="CELLULAR TUMOR ANTIGEN P53"/>
    <property type="match status" value="1"/>
</dbReference>
<gene>
    <name evidence="12" type="ORF">MDA_GLEAN10003592</name>
</gene>
<dbReference type="SUPFAM" id="SSF47719">
    <property type="entry name" value="p53 tetramerization domain"/>
    <property type="match status" value="1"/>
</dbReference>
<dbReference type="InterPro" id="IPR057064">
    <property type="entry name" value="P53_central_site"/>
</dbReference>
<dbReference type="InterPro" id="IPR002117">
    <property type="entry name" value="p53_tumour_suppressor"/>
</dbReference>
<dbReference type="Proteomes" id="UP000010556">
    <property type="component" value="Unassembled WGS sequence"/>
</dbReference>
<dbReference type="PANTHER" id="PTHR11447:SF21">
    <property type="entry name" value="TUMOR PROTEIN P73"/>
    <property type="match status" value="1"/>
</dbReference>
<dbReference type="GO" id="GO:0005634">
    <property type="term" value="C:nucleus"/>
    <property type="evidence" value="ECO:0007669"/>
    <property type="project" value="UniProtKB-SubCell"/>
</dbReference>
<keyword evidence="5" id="KW-0256">Endoplasmic reticulum</keyword>
<feature type="region of interest" description="Disordered" evidence="10">
    <location>
        <begin position="179"/>
        <end position="233"/>
    </location>
</feature>
<accession>L5MJN5</accession>
<feature type="compositionally biased region" description="Polar residues" evidence="10">
    <location>
        <begin position="218"/>
        <end position="229"/>
    </location>
</feature>
<keyword evidence="8" id="KW-0539">Nucleus</keyword>
<dbReference type="GO" id="GO:0000981">
    <property type="term" value="F:DNA-binding transcription factor activity, RNA polymerase II-specific"/>
    <property type="evidence" value="ECO:0007669"/>
    <property type="project" value="TreeGrafter"/>
</dbReference>
<evidence type="ECO:0000256" key="5">
    <source>
        <dbReference type="ARBA" id="ARBA00022824"/>
    </source>
</evidence>
<evidence type="ECO:0000256" key="7">
    <source>
        <dbReference type="ARBA" id="ARBA00023163"/>
    </source>
</evidence>
<dbReference type="GO" id="GO:0005813">
    <property type="term" value="C:centrosome"/>
    <property type="evidence" value="ECO:0007669"/>
    <property type="project" value="UniProtKB-SubCell"/>
</dbReference>
<organism evidence="12 13">
    <name type="scientific">Myotis davidii</name>
    <name type="common">David's myotis</name>
    <dbReference type="NCBI Taxonomy" id="225400"/>
    <lineage>
        <taxon>Eukaryota</taxon>
        <taxon>Metazoa</taxon>
        <taxon>Chordata</taxon>
        <taxon>Craniata</taxon>
        <taxon>Vertebrata</taxon>
        <taxon>Euteleostomi</taxon>
        <taxon>Mammalia</taxon>
        <taxon>Eutheria</taxon>
        <taxon>Laurasiatheria</taxon>
        <taxon>Chiroptera</taxon>
        <taxon>Yangochiroptera</taxon>
        <taxon>Vespertilionidae</taxon>
        <taxon>Myotis</taxon>
    </lineage>
</organism>
<dbReference type="InterPro" id="IPR013761">
    <property type="entry name" value="SAM/pointed_sf"/>
</dbReference>
<feature type="binding site" evidence="9">
    <location>
        <position position="93"/>
    </location>
    <ligand>
        <name>Zn(2+)</name>
        <dbReference type="ChEBI" id="CHEBI:29105"/>
    </ligand>
</feature>
<evidence type="ECO:0000256" key="6">
    <source>
        <dbReference type="ARBA" id="ARBA00023015"/>
    </source>
</evidence>
<comment type="subcellular location">
    <subcellularLocation>
        <location evidence="3">Cytoplasm</location>
        <location evidence="3">Cytoskeleton</location>
        <location evidence="3">Microtubule organizing center</location>
        <location evidence="3">Centrosome</location>
    </subcellularLocation>
    <subcellularLocation>
        <location evidence="2">Endoplasmic reticulum</location>
    </subcellularLocation>
    <subcellularLocation>
        <location evidence="1">Nucleus</location>
    </subcellularLocation>
</comment>